<name>A0AAI9HQ55_MORMO</name>
<dbReference type="AlphaFoldDB" id="A0AAI9HQ55"/>
<gene>
    <name evidence="1" type="ORF">PN925_000795</name>
</gene>
<comment type="caution">
    <text evidence="1">The sequence shown here is derived from an EMBL/GenBank/DDBJ whole genome shotgun (WGS) entry which is preliminary data.</text>
</comment>
<organism evidence="1">
    <name type="scientific">Morganella morganii</name>
    <name type="common">Proteus morganii</name>
    <dbReference type="NCBI Taxonomy" id="582"/>
    <lineage>
        <taxon>Bacteria</taxon>
        <taxon>Pseudomonadati</taxon>
        <taxon>Pseudomonadota</taxon>
        <taxon>Gammaproteobacteria</taxon>
        <taxon>Enterobacterales</taxon>
        <taxon>Morganellaceae</taxon>
        <taxon>Morganella</taxon>
    </lineage>
</organism>
<accession>A0AAI9HQ55</accession>
<protein>
    <submittedName>
        <fullName evidence="1">Uncharacterized protein</fullName>
    </submittedName>
</protein>
<dbReference type="EMBL" id="ABKJEP030000005">
    <property type="protein sequence ID" value="EMO9455460.1"/>
    <property type="molecule type" value="Genomic_DNA"/>
</dbReference>
<evidence type="ECO:0000313" key="1">
    <source>
        <dbReference type="EMBL" id="EMO9455460.1"/>
    </source>
</evidence>
<reference evidence="1" key="1">
    <citation type="submission" date="2024-02" db="EMBL/GenBank/DDBJ databases">
        <authorList>
            <consortium name="Clinical and Environmental Microbiology Branch: Whole genome sequencing antimicrobial resistance pathogens in the healthcare setting"/>
        </authorList>
    </citation>
    <scope>NUCLEOTIDE SEQUENCE</scope>
    <source>
        <strain evidence="1">2023KU-00017</strain>
    </source>
</reference>
<proteinExistence type="predicted"/>
<dbReference type="RefSeq" id="WP_368898990.1">
    <property type="nucleotide sequence ID" value="NZ_CAXOOS010000003.1"/>
</dbReference>
<sequence>MDTLQQVLHRSLQTVQTANFTSLVQGGQLLNFAPSQIPQLQDDLQCLYGNPLPRFPEPQDISGKLAAVQRLHRQIPAQNGILWQHFRQNAAELTAADDAALTDVLLRWLFTRLSAADHT</sequence>